<dbReference type="EMBL" id="JACGWO010000007">
    <property type="protein sequence ID" value="KAK4422633.1"/>
    <property type="molecule type" value="Genomic_DNA"/>
</dbReference>
<reference evidence="1" key="1">
    <citation type="submission" date="2020-06" db="EMBL/GenBank/DDBJ databases">
        <authorList>
            <person name="Li T."/>
            <person name="Hu X."/>
            <person name="Zhang T."/>
            <person name="Song X."/>
            <person name="Zhang H."/>
            <person name="Dai N."/>
            <person name="Sheng W."/>
            <person name="Hou X."/>
            <person name="Wei L."/>
        </authorList>
    </citation>
    <scope>NUCLEOTIDE SEQUENCE</scope>
    <source>
        <strain evidence="1">3651</strain>
        <tissue evidence="1">Leaf</tissue>
    </source>
</reference>
<gene>
    <name evidence="1" type="ORF">Salat_1845800</name>
</gene>
<organism evidence="1 2">
    <name type="scientific">Sesamum alatum</name>
    <dbReference type="NCBI Taxonomy" id="300844"/>
    <lineage>
        <taxon>Eukaryota</taxon>
        <taxon>Viridiplantae</taxon>
        <taxon>Streptophyta</taxon>
        <taxon>Embryophyta</taxon>
        <taxon>Tracheophyta</taxon>
        <taxon>Spermatophyta</taxon>
        <taxon>Magnoliopsida</taxon>
        <taxon>eudicotyledons</taxon>
        <taxon>Gunneridae</taxon>
        <taxon>Pentapetalae</taxon>
        <taxon>asterids</taxon>
        <taxon>lamiids</taxon>
        <taxon>Lamiales</taxon>
        <taxon>Pedaliaceae</taxon>
        <taxon>Sesamum</taxon>
    </lineage>
</organism>
<proteinExistence type="predicted"/>
<protein>
    <submittedName>
        <fullName evidence="1">Uncharacterized protein</fullName>
    </submittedName>
</protein>
<name>A0AAE1Y2N9_9LAMI</name>
<evidence type="ECO:0000313" key="2">
    <source>
        <dbReference type="Proteomes" id="UP001293254"/>
    </source>
</evidence>
<comment type="caution">
    <text evidence="1">The sequence shown here is derived from an EMBL/GenBank/DDBJ whole genome shotgun (WGS) entry which is preliminary data.</text>
</comment>
<dbReference type="AlphaFoldDB" id="A0AAE1Y2N9"/>
<sequence>MFRDDGEFTEIKASTLSALAASYFKKKEGATAYHFLELEKAQELHMGSDKRGLLIYLISDPSRRESQLAQCLFDKKKRNIELETCFSVFFLDEIQSRHQEQLKQPLLLRGITGSLGSVGKPQPLSFTTKQIMEW</sequence>
<evidence type="ECO:0000313" key="1">
    <source>
        <dbReference type="EMBL" id="KAK4422633.1"/>
    </source>
</evidence>
<reference evidence="1" key="2">
    <citation type="journal article" date="2024" name="Plant">
        <title>Genomic evolution and insights into agronomic trait innovations of Sesamum species.</title>
        <authorList>
            <person name="Miao H."/>
            <person name="Wang L."/>
            <person name="Qu L."/>
            <person name="Liu H."/>
            <person name="Sun Y."/>
            <person name="Le M."/>
            <person name="Wang Q."/>
            <person name="Wei S."/>
            <person name="Zheng Y."/>
            <person name="Lin W."/>
            <person name="Duan Y."/>
            <person name="Cao H."/>
            <person name="Xiong S."/>
            <person name="Wang X."/>
            <person name="Wei L."/>
            <person name="Li C."/>
            <person name="Ma Q."/>
            <person name="Ju M."/>
            <person name="Zhao R."/>
            <person name="Li G."/>
            <person name="Mu C."/>
            <person name="Tian Q."/>
            <person name="Mei H."/>
            <person name="Zhang T."/>
            <person name="Gao T."/>
            <person name="Zhang H."/>
        </authorList>
    </citation>
    <scope>NUCLEOTIDE SEQUENCE</scope>
    <source>
        <strain evidence="1">3651</strain>
    </source>
</reference>
<dbReference type="Proteomes" id="UP001293254">
    <property type="component" value="Unassembled WGS sequence"/>
</dbReference>
<accession>A0AAE1Y2N9</accession>
<keyword evidence="2" id="KW-1185">Reference proteome</keyword>